<evidence type="ECO:0000259" key="9">
    <source>
        <dbReference type="SMART" id="SM00893"/>
    </source>
</evidence>
<evidence type="ECO:0000256" key="2">
    <source>
        <dbReference type="ARBA" id="ARBA00011355"/>
    </source>
</evidence>
<evidence type="ECO:0000313" key="11">
    <source>
        <dbReference type="Proteomes" id="UP000520814"/>
    </source>
</evidence>
<evidence type="ECO:0000256" key="4">
    <source>
        <dbReference type="ARBA" id="ARBA00022448"/>
    </source>
</evidence>
<feature type="domain" description="Electron transfer flavoprotein alpha/beta-subunit N-terminal" evidence="9">
    <location>
        <begin position="21"/>
        <end position="210"/>
    </location>
</feature>
<evidence type="ECO:0000256" key="7">
    <source>
        <dbReference type="ARBA" id="ARBA00042002"/>
    </source>
</evidence>
<accession>A0A7W9SVE9</accession>
<dbReference type="SUPFAM" id="SSF52402">
    <property type="entry name" value="Adenine nucleotide alpha hydrolases-like"/>
    <property type="match status" value="1"/>
</dbReference>
<keyword evidence="11" id="KW-1185">Reference proteome</keyword>
<evidence type="ECO:0000256" key="1">
    <source>
        <dbReference type="ARBA" id="ARBA00007557"/>
    </source>
</evidence>
<dbReference type="InterPro" id="IPR012255">
    <property type="entry name" value="ETF_b"/>
</dbReference>
<dbReference type="Gene3D" id="3.40.50.620">
    <property type="entry name" value="HUPs"/>
    <property type="match status" value="1"/>
</dbReference>
<keyword evidence="4" id="KW-0813">Transport</keyword>
<evidence type="ECO:0000256" key="6">
    <source>
        <dbReference type="ARBA" id="ARBA00025649"/>
    </source>
</evidence>
<dbReference type="SMART" id="SM00893">
    <property type="entry name" value="ETF"/>
    <property type="match status" value="1"/>
</dbReference>
<dbReference type="GO" id="GO:0046395">
    <property type="term" value="P:carboxylic acid catabolic process"/>
    <property type="evidence" value="ECO:0007669"/>
    <property type="project" value="UniProtKB-ARBA"/>
</dbReference>
<dbReference type="InterPro" id="IPR033948">
    <property type="entry name" value="ETF_beta_N"/>
</dbReference>
<dbReference type="CDD" id="cd01714">
    <property type="entry name" value="ETF_beta"/>
    <property type="match status" value="1"/>
</dbReference>
<keyword evidence="5" id="KW-0249">Electron transport</keyword>
<protein>
    <recommendedName>
        <fullName evidence="3">Electron transfer flavoprotein subunit beta</fullName>
    </recommendedName>
    <alternativeName>
        <fullName evidence="7">Electron transfer flavoprotein small subunit</fullName>
    </alternativeName>
</protein>
<evidence type="ECO:0000256" key="5">
    <source>
        <dbReference type="ARBA" id="ARBA00022982"/>
    </source>
</evidence>
<comment type="caution">
    <text evidence="10">The sequence shown here is derived from an EMBL/GenBank/DDBJ whole genome shotgun (WGS) entry which is preliminary data.</text>
</comment>
<dbReference type="FunFam" id="3.40.50.620:FF:000011">
    <property type="entry name" value="Electron transfer flavoprotein subunit beta"/>
    <property type="match status" value="1"/>
</dbReference>
<dbReference type="Pfam" id="PF01012">
    <property type="entry name" value="ETF"/>
    <property type="match status" value="1"/>
</dbReference>
<dbReference type="RefSeq" id="WP_184203666.1">
    <property type="nucleotide sequence ID" value="NZ_JACHGW010000007.1"/>
</dbReference>
<dbReference type="AlphaFoldDB" id="A0A7W9SVE9"/>
<dbReference type="PANTHER" id="PTHR21294:SF8">
    <property type="entry name" value="ELECTRON TRANSFER FLAVOPROTEIN SUBUNIT BETA"/>
    <property type="match status" value="1"/>
</dbReference>
<dbReference type="InterPro" id="IPR014730">
    <property type="entry name" value="ETF_a/b_N"/>
</dbReference>
<proteinExistence type="inferred from homology"/>
<comment type="function">
    <text evidence="6">The electron transfer flavoprotein serves as a specific electron acceptor for other dehydrogenases. It transfers the electrons to the main respiratory chain via ETF-ubiquinone oxidoreductase (ETF dehydrogenase).</text>
</comment>
<evidence type="ECO:0000313" key="10">
    <source>
        <dbReference type="EMBL" id="MBB6053576.1"/>
    </source>
</evidence>
<comment type="cofactor">
    <cofactor evidence="8">
        <name>AMP</name>
        <dbReference type="ChEBI" id="CHEBI:456215"/>
    </cofactor>
</comment>
<gene>
    <name evidence="10" type="ORF">HNQ39_005411</name>
</gene>
<dbReference type="GO" id="GO:0009055">
    <property type="term" value="F:electron transfer activity"/>
    <property type="evidence" value="ECO:0007669"/>
    <property type="project" value="InterPro"/>
</dbReference>
<dbReference type="PIRSF" id="PIRSF000090">
    <property type="entry name" value="Beta-ETF"/>
    <property type="match status" value="1"/>
</dbReference>
<evidence type="ECO:0000256" key="3">
    <source>
        <dbReference type="ARBA" id="ARBA00016797"/>
    </source>
</evidence>
<name>A0A7W9SVE9_ARMRO</name>
<dbReference type="InterPro" id="IPR014729">
    <property type="entry name" value="Rossmann-like_a/b/a_fold"/>
</dbReference>
<dbReference type="EMBL" id="JACHGW010000007">
    <property type="protein sequence ID" value="MBB6053576.1"/>
    <property type="molecule type" value="Genomic_DNA"/>
</dbReference>
<sequence>MIVVVPVKRVPDPYERIQVSGGAVCLDDVKWVINPFDEIALEEAVRLREGGAALEIVAVSIGVPECEATLRAALAMGADRAILVEHDGPLEPRQVACLLQHVAEGEGARLVLMGKQAIDDDYGTTGQMLAAKLQWPIASFASEIVLEGESAARVVREVDAGRETVRVALPAVITADLRLNEPRYVALPAILKARSKPLVRTAPEELSGPSGWPSMPEIELVELVAPPARKPGRRVASVDALVAALKDEAKVL</sequence>
<comment type="similarity">
    <text evidence="1">Belongs to the ETF beta-subunit/FixA family.</text>
</comment>
<dbReference type="PANTHER" id="PTHR21294">
    <property type="entry name" value="ELECTRON TRANSFER FLAVOPROTEIN BETA-SUBUNIT"/>
    <property type="match status" value="1"/>
</dbReference>
<reference evidence="10 11" key="1">
    <citation type="submission" date="2020-08" db="EMBL/GenBank/DDBJ databases">
        <title>Genomic Encyclopedia of Type Strains, Phase IV (KMG-IV): sequencing the most valuable type-strain genomes for metagenomic binning, comparative biology and taxonomic classification.</title>
        <authorList>
            <person name="Goeker M."/>
        </authorList>
    </citation>
    <scope>NUCLEOTIDE SEQUENCE [LARGE SCALE GENOMIC DNA]</scope>
    <source>
        <strain evidence="10 11">DSM 23562</strain>
    </source>
</reference>
<evidence type="ECO:0000256" key="8">
    <source>
        <dbReference type="ARBA" id="ARBA00049933"/>
    </source>
</evidence>
<organism evidence="10 11">
    <name type="scientific">Armatimonas rosea</name>
    <dbReference type="NCBI Taxonomy" id="685828"/>
    <lineage>
        <taxon>Bacteria</taxon>
        <taxon>Bacillati</taxon>
        <taxon>Armatimonadota</taxon>
        <taxon>Armatimonadia</taxon>
        <taxon>Armatimonadales</taxon>
        <taxon>Armatimonadaceae</taxon>
        <taxon>Armatimonas</taxon>
    </lineage>
</organism>
<dbReference type="Proteomes" id="UP000520814">
    <property type="component" value="Unassembled WGS sequence"/>
</dbReference>
<comment type="subunit">
    <text evidence="2">Heterodimer of an alpha and a beta subunit.</text>
</comment>